<protein>
    <recommendedName>
        <fullName evidence="5">Fragile site-associated protein C-terminal domain-containing protein</fullName>
    </recommendedName>
</protein>
<dbReference type="PANTHER" id="PTHR32085">
    <property type="entry name" value="PROTEIN CSF1"/>
    <property type="match status" value="1"/>
</dbReference>
<comment type="caution">
    <text evidence="3">The sequence shown here is derived from an EMBL/GenBank/DDBJ whole genome shotgun (WGS) entry which is preliminary data.</text>
</comment>
<evidence type="ECO:0000313" key="4">
    <source>
        <dbReference type="Proteomes" id="UP000674318"/>
    </source>
</evidence>
<evidence type="ECO:0008006" key="5">
    <source>
        <dbReference type="Google" id="ProtNLM"/>
    </source>
</evidence>
<dbReference type="GO" id="GO:0006113">
    <property type="term" value="P:fermentation"/>
    <property type="evidence" value="ECO:0007669"/>
    <property type="project" value="InterPro"/>
</dbReference>
<feature type="region of interest" description="Disordered" evidence="1">
    <location>
        <begin position="1294"/>
        <end position="1327"/>
    </location>
</feature>
<proteinExistence type="predicted"/>
<feature type="region of interest" description="Disordered" evidence="1">
    <location>
        <begin position="1679"/>
        <end position="1767"/>
    </location>
</feature>
<feature type="region of interest" description="Disordered" evidence="1">
    <location>
        <begin position="3420"/>
        <end position="3454"/>
    </location>
</feature>
<evidence type="ECO:0000256" key="1">
    <source>
        <dbReference type="SAM" id="MobiDB-lite"/>
    </source>
</evidence>
<feature type="compositionally biased region" description="Basic and acidic residues" evidence="1">
    <location>
        <begin position="1216"/>
        <end position="1230"/>
    </location>
</feature>
<feature type="transmembrane region" description="Helical" evidence="2">
    <location>
        <begin position="12"/>
        <end position="30"/>
    </location>
</feature>
<keyword evidence="2" id="KW-1133">Transmembrane helix</keyword>
<feature type="compositionally biased region" description="Polar residues" evidence="1">
    <location>
        <begin position="1311"/>
        <end position="1327"/>
    </location>
</feature>
<evidence type="ECO:0000313" key="3">
    <source>
        <dbReference type="EMBL" id="KAG5508717.1"/>
    </source>
</evidence>
<feature type="region of interest" description="Disordered" evidence="1">
    <location>
        <begin position="2719"/>
        <end position="2766"/>
    </location>
</feature>
<feature type="region of interest" description="Disordered" evidence="1">
    <location>
        <begin position="2781"/>
        <end position="2809"/>
    </location>
</feature>
<sequence>MSADDFDTSLFLKFLFSIVFLFTCCLCLMLYVDRVLALVLVLLLRLVVLPRNIRLSFSGLHFAPLQARVLFRGFSLQTENMSLRILDGYFTLAFWGSWFRHPRWSRLHEYMVGEALIGTRCRVRRNLRYLKGTIVAVNVNSKTVSVQFDEQNTNTSSPEEDEDVGSGEDGAGIEPPCDPGTGMPGDTRRSSLAQSGHRRTRLREFQFSPVLVPLPKQSTLHEPQMRSEGLGDEVVKTVDAKHVYIRNRAGLLRVHLNGVRLCLYNATSKYLDLAMAAAADAGGERSFDGSPGKDNKTGSVCSNQTAWRAHLPATALRTGNGRRKSRLAGLLQVIGKYTRSEKTTDLDAQEQDDTYESPELQAAQKVQEHNILATTFAQKFFNFIGCVEIEICSAKVDVGSLASSHPYFLHSTFQKGEGRVFLTKDGCPALDLYRTVVELTLHGVDIRMAKMNSHVSQTEVTNATLLERARSLLWSSAVEYDSMPLESADSSELIDDYGIFMDGKNKGIVHLVCYKDTSNVYAGEPVCRGALPTTGVEVLIDSPVVRYGPWLEYCRAQLWNYFLPPNYLPLEDLRFEVGKPRPNAGFELLIMFLRTTTIEIPFKRRSVVPSPPFGIRDSKRKGMIVATISEGAQYIQPAFFLLPKEEKQVFQGLFIAKNVTVWANCVLEREAVLCTAESLQFFVDRQDDRLWNRRKLWNILAKLSGAEFYWYTVYVDYFLDLLNDWKFSASMYHDVPLTTEMFNTLNRAVRDCIPNVKRFEIFAESMATLHINANTSNVVYAENPNDPEHNIMVTLKMRSGSFNVVLPSDQYQLSFENEVSRPIEAFASELKAYLSVPPSHPLYSEVSSKTPWAYAETFRLKGQFTIVVPNQSIPQPRDNLNIATGRTRYHNFLDLDFELSNLRGTLMGTHMKALCECFRNTFLDNPYTIAPDELFWLLAKLQSHATTGKNKRKELKNFVESSQPAGNDTEICVTVRLVDVSATAATGLGAGAPQVNLSTGLITFTYVKQFAVTDTGVSLAPVTVRFPERCGNPKQKTESNIVVGAITMGLTKHFGRMPLKPKIHEAMEVHVGGVSLDVTIEHLMVLVEVAQTVMRHVLIEDAMMKAEVAEALSVAELSAEKAIRAGPLHNKLMRPNQDDRSRVVGQSRASSVHGSLVASKEEATRTSSVHNPPTVDQDDKQEDNCGYRAAEVRQEPSLNQTALFLVAQPFPTDSNSEDRGAHGRSDDANDVKMSGFGHGRGESFLSWPPSALIGPQSGFAATATAAAADAITTTGDGDGSKAILPASESVKRHWSFGKPRRRHKRRRSLFGSVSTNSPEDSEGSCSGPSGLAFASKVPHEVALGFAKFREECNKADDNSRDYGVFFFKINVEAVRGVVCIGDDGYASVKLPLGVTMAHSTVNDGNSNRRMSIAMKDLCVQMFLSRASDVAHTYLPSLRDDASSGQYLEVLSLHTSVCVRQYVAYPFDNSLEKHRKRQRQFVEENDYEHLINIPFHRAPMQYSETLRRGFSQAAGSTAQDAPRADEGSPVRTRAQSTGASAAEPATLPRPPFSNAAASPSGAYSLSTSSLQARAAVAPLLVDRERMSPMSSSNMNAATDGDVAIELPPTRAFMKALRGLSLSTLPDSQGTPLHTQLSEDMDNASQAQSTCLSFSTSSSLSEKDNAEVSNCFATCVSVPSERLSCGRSSPDKDSFFENAQPHRLSRRRGMAGTLSGSRSWSADTEEQLSTEKKSSSDDVLCTDRRIGLTANPRGSGGGPSKSKEDHRDVHMSGAVDGTAAVSPVDAHLFYRTFDKVGCTDNGTCAVDYQPPQRPHSVHWVPDRTRFHAQPPIVGFYLNTSCENRAPSFFSYSNRWMAEETEDQLSWARCVADNRERSENNSTSRHLHIAFLNPLTLLVTPEAAVLAGVATQLVLRLQHSPRSDSSERPSNLPPSGDHVLRGPKVTQLLLPRRRVKKSKARTQQKRWLWENNIVSVAVPTIEVKVLTRLPVPVENLPNKSSVTDGVYTSTIVLRNLRVLMSHNRPPTGEDMVAEAMQKMSLSVKMDTLAMITQIEWEPIKREGNLNSNVPGVWYNTTKDTIAVVFLTQVVGRIKRDLWRGADGVASNITIADISLCMTCDFSDYIHALVCLVQDVMNDARVRVGVKEHSLFGERPSPAVLSPASSPIRQKSAASNFSTASDGIDFAANAPFREVTQLPVGHFVQGKGFVGHFTVTVMETALQGQRVVVSQTKMSRLVVRRPLCNFVVVTPSLPRDRNVHVQGVGEVDEVFAAVLPSVLRMLHPRTVQRRLGVVASKVWASKPLGSHTSLALPNIATSVGTADFKQSFTNTKGPLNSPSQIDAAEQEHRGVTMIYNTTFTVHQLDLRAEESATNYLQVMGKELTGCAESRAEGVASRECVQTEALTEAISERLKTRLRYKANKARERAKSTRYPAPPNTTEQLLLRSTMSFFAQQMQAHYVADCAMEPIPHESGSALREAPASQSLQTCKVFTAAVTDVALVAQFSQQVNLNDDQASLHIMVRTSVFQSPYCVRATETLHPQVHALIGSWRHALQATSQRMANKSAGDRFGRAFCPPRRKSSTLSSEPGSARVQRRTAVTFQVQATGITGFMGLPQGVVQKYLLPQISLFSTSSNGRTDLKVHIHPFTITTPSTPMEDYRVVLPHLYILYAQDEIKMLCSVTVGTIAITITPLFINHSLLVYEKLIDDVTTVMAAPKMYHADPNGPATQDIFPGKDADATGRYDTSSYPRSGLSKARGSGRGGGSGHSPGAGYVFPKDADLLLRSAKPGKVGRRNPRYQGTQSFDDAKEGAGSAAASATAEVVPARVKEKRRKSFLFLLHGVRLSHLTSMTTLRFTIRSLSVTADTTEGSMAQALHWVVHGANVQVALVDRNDHNQMAAVFDSLSKLSQSASRDMHVSSAAYVSSCASSSERASDVANNMKAAHPLSGFLWGSVALSFTLSSGKTDEYRARAALQKGGSLGSYSEELQKELLYSLTNSSSEWELALYEPLVVMRFGLDALVKQCIQETKDDIRLMEEASHNADLNASMHLQQHRRFRQLRRQKKRIDSLIQRAAKERRERLRTMAERVVHDVTHRRQRDLRGMSRVDEWVSLFNIRRSHKVVASVSNFMVVVPFGDAAYRSILEEMPGTFECGKADRHVHKATCLKRSSFIPSRALKLKMDDVSFICSFELVKQLLREGDADQRDDVRDDFTAVIADAMKQSYRTALHFHGRLLALKSYLYFSDGSPLDKSATLLDLLRDTPILGGQGVLTSYAADEHRRALNSIAVTTIEAPLHVERKNDTTHIVVVVDVSEPKARASSRIFSIMKALAQEQAASPLQAHMNASHRGQIPLSFPLSHTNRCTVATTRERHVDPLDVKRAEKSAAPPLLPKKPLSLRFHITGRLEASELAIFCHTDPARWNAGTAASAASGSNGGRTYTEPRSLRNIPGSGARRRVGFETPTSQNNRMRATMGARAAANAAAHDGSATTSQTTLNSESAGGIDFNSSERYLITSIPLPGVSLQALVRRGTHETSDDMAMVRVEVRAGTIELSPSIAVLAREVEMCASADEKNRMECNEKIIRFVQRMEAEVPQLRVPLHCPLMEVLLPMPRVYQALLSRVRMENVLRLRRSHTTTLTPTEFGSSATGADDSSHAGNSHATVGKKRTLRGITAVHVSIMDLRLIFNSEPVASTHFMFYLDDGGTIDFVLEHFEHTKADGPFVDRFPSISLIVTMRQARAEFQTKLEVKSFEMALPEAELTMSRRGGRIGLVDSVAIHFPFNASGSEPNLMMRLHHVSQLFLVVDLWSITTSETLMTARRLFRKGGTCREAPEQTSGAQFSSAAAMCGTLLQDKPRVAADTRRFFYLGLSDAVCFLDLGTGSTHRFTIGAANAAAEIAKDSYGSTVSTLIARISNTNIRSEGVLSGGIIIGNVVAKAFVIHNADDAQVFLRSPEQRTFRGAVVMQNVHVNVKERQLRDVFECKVSHLHAGAMDGIGEEEYATTDMTVLLQRSTLGLTPSTVPAFLNFVRNISTVVAEQRRIAASRRRQRVLLIATGRRGPDGGKHAAPDSPTPILGASVQRTHSCSGRESETSVATRKTHAHIPFMGNTLLRVPCGQLCVGLEGTTVLLGAFASGEAAAGSVVLSFPSAHLSFAECPCDDYRSVKKVLVMESHNVELYRPGMPRIVVMGFKGVNHFEFFTQQLIGSAEVGFKLTLRQTHPWTGNPRFRDFEEIVSLIKSFTNKKNADVFQHFGRLDTPTMDTDNPTLPAARDFSSNLLATTACASVGGTSTTVRGATAASSDRRILKALCSSKFSPQLRFGGDVSVNTEVILNWLGVTEKMLPHVVHVGLCDKLERLLSFLSDFASERMTHRIPRKTAVLETVCPTGGAEDTRSSTAVPRPFSPPTSETEDCDVAR</sequence>
<evidence type="ECO:0000256" key="2">
    <source>
        <dbReference type="SAM" id="Phobius"/>
    </source>
</evidence>
<organism evidence="3 4">
    <name type="scientific">Porcisia hertigi</name>
    <dbReference type="NCBI Taxonomy" id="2761500"/>
    <lineage>
        <taxon>Eukaryota</taxon>
        <taxon>Discoba</taxon>
        <taxon>Euglenozoa</taxon>
        <taxon>Kinetoplastea</taxon>
        <taxon>Metakinetoplastina</taxon>
        <taxon>Trypanosomatida</taxon>
        <taxon>Trypanosomatidae</taxon>
        <taxon>Leishmaniinae</taxon>
        <taxon>Porcisia</taxon>
    </lineage>
</organism>
<dbReference type="KEGG" id="phet:94291260"/>
<feature type="compositionally biased region" description="Basic and acidic residues" evidence="1">
    <location>
        <begin position="1727"/>
        <end position="1744"/>
    </location>
</feature>
<dbReference type="OrthoDB" id="10051416at2759"/>
<dbReference type="GeneID" id="94291260"/>
<feature type="region of interest" description="Disordered" evidence="1">
    <location>
        <begin position="148"/>
        <end position="199"/>
    </location>
</feature>
<feature type="region of interest" description="Disordered" evidence="1">
    <location>
        <begin position="1916"/>
        <end position="1940"/>
    </location>
</feature>
<feature type="region of interest" description="Disordered" evidence="1">
    <location>
        <begin position="3632"/>
        <end position="3656"/>
    </location>
</feature>
<dbReference type="Proteomes" id="UP000674318">
    <property type="component" value="Unassembled WGS sequence"/>
</dbReference>
<dbReference type="GO" id="GO:0016020">
    <property type="term" value="C:membrane"/>
    <property type="evidence" value="ECO:0007669"/>
    <property type="project" value="InterPro"/>
</dbReference>
<dbReference type="RefSeq" id="XP_067758185.1">
    <property type="nucleotide sequence ID" value="XM_067901183.1"/>
</dbReference>
<keyword evidence="4" id="KW-1185">Reference proteome</keyword>
<feature type="region of interest" description="Disordered" evidence="1">
    <location>
        <begin position="4380"/>
        <end position="4410"/>
    </location>
</feature>
<keyword evidence="2" id="KW-0472">Membrane</keyword>
<feature type="compositionally biased region" description="Basic residues" evidence="1">
    <location>
        <begin position="1294"/>
        <end position="1308"/>
    </location>
</feature>
<feature type="transmembrane region" description="Helical" evidence="2">
    <location>
        <begin position="35"/>
        <end position="53"/>
    </location>
</feature>
<feature type="compositionally biased region" description="Low complexity" evidence="1">
    <location>
        <begin position="3420"/>
        <end position="3433"/>
    </location>
</feature>
<gene>
    <name evidence="3" type="ORF">JKF63_05215</name>
</gene>
<reference evidence="3 4" key="1">
    <citation type="submission" date="2021-02" db="EMBL/GenBank/DDBJ databases">
        <title>Porcisia hertigi Genome sequencing and assembly.</title>
        <authorList>
            <person name="Almutairi H."/>
            <person name="Gatherer D."/>
        </authorList>
    </citation>
    <scope>NUCLEOTIDE SEQUENCE [LARGE SCALE GENOMIC DNA]</scope>
    <source>
        <strain evidence="3 4">C119</strain>
    </source>
</reference>
<feature type="region of interest" description="Disordered" evidence="1">
    <location>
        <begin position="1509"/>
        <end position="1562"/>
    </location>
</feature>
<feature type="compositionally biased region" description="Gly residues" evidence="1">
    <location>
        <begin position="2755"/>
        <end position="2765"/>
    </location>
</feature>
<accession>A0A836LFN5</accession>
<dbReference type="InterPro" id="IPR029636">
    <property type="entry name" value="Csf1"/>
</dbReference>
<name>A0A836LFN5_9TRYP</name>
<feature type="region of interest" description="Disordered" evidence="1">
    <location>
        <begin position="1210"/>
        <end position="1231"/>
    </location>
</feature>
<dbReference type="EMBL" id="JAFJZO010000016">
    <property type="protein sequence ID" value="KAG5508717.1"/>
    <property type="molecule type" value="Genomic_DNA"/>
</dbReference>
<feature type="region of interest" description="Disordered" evidence="1">
    <location>
        <begin position="1131"/>
        <end position="1181"/>
    </location>
</feature>
<dbReference type="PANTHER" id="PTHR32085:SF3">
    <property type="entry name" value="PROTEIN CSF1"/>
    <property type="match status" value="1"/>
</dbReference>
<keyword evidence="2" id="KW-0812">Transmembrane</keyword>